<dbReference type="RefSeq" id="WP_378060543.1">
    <property type="nucleotide sequence ID" value="NZ_JBHSIS010000022.1"/>
</dbReference>
<protein>
    <submittedName>
        <fullName evidence="2">NAD-dependent epimerase/dehydratase family protein</fullName>
    </submittedName>
</protein>
<evidence type="ECO:0000313" key="2">
    <source>
        <dbReference type="EMBL" id="MFC4858219.1"/>
    </source>
</evidence>
<dbReference type="SUPFAM" id="SSF51735">
    <property type="entry name" value="NAD(P)-binding Rossmann-fold domains"/>
    <property type="match status" value="1"/>
</dbReference>
<evidence type="ECO:0000259" key="1">
    <source>
        <dbReference type="Pfam" id="PF01370"/>
    </source>
</evidence>
<gene>
    <name evidence="2" type="ORF">ACFPCV_32380</name>
</gene>
<dbReference type="Proteomes" id="UP001595859">
    <property type="component" value="Unassembled WGS sequence"/>
</dbReference>
<dbReference type="PANTHER" id="PTHR43245">
    <property type="entry name" value="BIFUNCTIONAL POLYMYXIN RESISTANCE PROTEIN ARNA"/>
    <property type="match status" value="1"/>
</dbReference>
<organism evidence="2 3">
    <name type="scientific">Actinophytocola glycyrrhizae</name>
    <dbReference type="NCBI Taxonomy" id="2044873"/>
    <lineage>
        <taxon>Bacteria</taxon>
        <taxon>Bacillati</taxon>
        <taxon>Actinomycetota</taxon>
        <taxon>Actinomycetes</taxon>
        <taxon>Pseudonocardiales</taxon>
        <taxon>Pseudonocardiaceae</taxon>
    </lineage>
</organism>
<dbReference type="InterPro" id="IPR050177">
    <property type="entry name" value="Lipid_A_modif_metabolic_enz"/>
</dbReference>
<dbReference type="InterPro" id="IPR036291">
    <property type="entry name" value="NAD(P)-bd_dom_sf"/>
</dbReference>
<keyword evidence="3" id="KW-1185">Reference proteome</keyword>
<dbReference type="Pfam" id="PF01370">
    <property type="entry name" value="Epimerase"/>
    <property type="match status" value="1"/>
</dbReference>
<dbReference type="EMBL" id="JBHSIS010000022">
    <property type="protein sequence ID" value="MFC4858219.1"/>
    <property type="molecule type" value="Genomic_DNA"/>
</dbReference>
<dbReference type="InterPro" id="IPR001509">
    <property type="entry name" value="Epimerase_deHydtase"/>
</dbReference>
<dbReference type="Gene3D" id="3.40.50.720">
    <property type="entry name" value="NAD(P)-binding Rossmann-like Domain"/>
    <property type="match status" value="1"/>
</dbReference>
<name>A0ABV9SE92_9PSEU</name>
<reference evidence="3" key="1">
    <citation type="journal article" date="2019" name="Int. J. Syst. Evol. Microbiol.">
        <title>The Global Catalogue of Microorganisms (GCM) 10K type strain sequencing project: providing services to taxonomists for standard genome sequencing and annotation.</title>
        <authorList>
            <consortium name="The Broad Institute Genomics Platform"/>
            <consortium name="The Broad Institute Genome Sequencing Center for Infectious Disease"/>
            <person name="Wu L."/>
            <person name="Ma J."/>
        </authorList>
    </citation>
    <scope>NUCLEOTIDE SEQUENCE [LARGE SCALE GENOMIC DNA]</scope>
    <source>
        <strain evidence="3">ZS-22-S1</strain>
    </source>
</reference>
<evidence type="ECO:0000313" key="3">
    <source>
        <dbReference type="Proteomes" id="UP001595859"/>
    </source>
</evidence>
<comment type="caution">
    <text evidence="2">The sequence shown here is derived from an EMBL/GenBank/DDBJ whole genome shotgun (WGS) entry which is preliminary data.</text>
</comment>
<feature type="domain" description="NAD-dependent epimerase/dehydratase" evidence="1">
    <location>
        <begin position="4"/>
        <end position="225"/>
    </location>
</feature>
<proteinExistence type="predicted"/>
<accession>A0ABV9SE92</accession>
<sequence>MTHVVVLGGTGHIGGYLVPRLVAAGHEVTVLTRGRATPYRQDGAWSAVTTVVADRAAEEAAGTFGARVRDLEPDVVIDLICFTADSARHLVEALAGRVQHFLHCGTIWVHGPSVAVPTTEEAPRRPFGEYGVRKAEIEAYLLDQARRHGFPATLLHPGHISGPGWVPVNPAGNLDLGVYRALAAGDEVALPNLGMETLHHVHADDVAQSFTAAMANRSVAVGESFHVVSPAALTLRGFAESVAGWYGRAANLAFLPWERWRETVEPDVADLTWDHIAHSPNSSIAKAERLLGYRPRYGSLDAVREALEWLVAHDRVPPL</sequence>